<dbReference type="GO" id="GO:0003677">
    <property type="term" value="F:DNA binding"/>
    <property type="evidence" value="ECO:0007669"/>
    <property type="project" value="UniProtKB-KW"/>
</dbReference>
<dbReference type="RefSeq" id="WP_125127923.1">
    <property type="nucleotide sequence ID" value="NZ_RHJS01000002.1"/>
</dbReference>
<evidence type="ECO:0000259" key="9">
    <source>
        <dbReference type="PROSITE" id="PS50995"/>
    </source>
</evidence>
<evidence type="ECO:0000256" key="7">
    <source>
        <dbReference type="ARBA" id="ARBA00047207"/>
    </source>
</evidence>
<dbReference type="InterPro" id="IPR036388">
    <property type="entry name" value="WH-like_DNA-bd_sf"/>
</dbReference>
<gene>
    <name evidence="10" type="ORF">EBB54_14630</name>
</gene>
<evidence type="ECO:0000313" key="11">
    <source>
        <dbReference type="Proteomes" id="UP000274920"/>
    </source>
</evidence>
<reference evidence="10" key="1">
    <citation type="submission" date="2018-10" db="EMBL/GenBank/DDBJ databases">
        <title>Schaedlerella arabinophila gen. nov. sp. nov., isolated from the mouse intestinal tract and comparative analysis with the genome of the closely related altered Schaedler flora strain ASF502.</title>
        <authorList>
            <person name="Miyake S."/>
            <person name="Soh M."/>
            <person name="Seedorf H."/>
        </authorList>
    </citation>
    <scope>NUCLEOTIDE SEQUENCE [LARGE SCALE GENOMIC DNA]</scope>
    <source>
        <strain evidence="10">DSM 106076</strain>
    </source>
</reference>
<accession>A0A426DHW5</accession>
<dbReference type="Gene3D" id="1.10.10.10">
    <property type="entry name" value="Winged helix-like DNA-binding domain superfamily/Winged helix DNA-binding domain"/>
    <property type="match status" value="1"/>
</dbReference>
<dbReference type="InterPro" id="IPR036390">
    <property type="entry name" value="WH_DNA-bd_sf"/>
</dbReference>
<evidence type="ECO:0000256" key="2">
    <source>
        <dbReference type="ARBA" id="ARBA00023015"/>
    </source>
</evidence>
<comment type="caution">
    <text evidence="10">The sequence shown here is derived from an EMBL/GenBank/DDBJ whole genome shotgun (WGS) entry which is preliminary data.</text>
</comment>
<name>A0A426DHW5_9FIRM</name>
<keyword evidence="11" id="KW-1185">Reference proteome</keyword>
<feature type="compositionally biased region" description="Basic and acidic residues" evidence="8">
    <location>
        <begin position="169"/>
        <end position="181"/>
    </location>
</feature>
<evidence type="ECO:0000256" key="5">
    <source>
        <dbReference type="ARBA" id="ARBA00046337"/>
    </source>
</evidence>
<feature type="region of interest" description="Disordered" evidence="8">
    <location>
        <begin position="158"/>
        <end position="203"/>
    </location>
</feature>
<dbReference type="GO" id="GO:0003700">
    <property type="term" value="F:DNA-binding transcription factor activity"/>
    <property type="evidence" value="ECO:0007669"/>
    <property type="project" value="InterPro"/>
</dbReference>
<dbReference type="Proteomes" id="UP000274920">
    <property type="component" value="Unassembled WGS sequence"/>
</dbReference>
<protein>
    <recommendedName>
        <fullName evidence="6">HTH-type transcriptional regulator SarZ</fullName>
    </recommendedName>
    <alternativeName>
        <fullName evidence="7">Staphylococcal accessory regulator Z</fullName>
    </alternativeName>
</protein>
<sequence length="203" mass="23384">MEGIPDFEKLIFDYLDRVKELLSPRTWENLLLDCSKNEVFVMLLLYRKGEVNMTQVSDYLQSPLNTVTGIIDRMEKRRLLERQRSAEDKRVVTIRMTEQGKACIKDILEQAFCYGQSILGRLTPEELHTGIRLIDKVLEGLKEEYGKAQYRKGTYEKELRGRASNGKEPCGKEQNCKEASDGKVPNGSDQAAPVRKVRKIRIE</sequence>
<dbReference type="InterPro" id="IPR055166">
    <property type="entry name" value="Transc_reg_Sar_Rot_HTH"/>
</dbReference>
<dbReference type="AlphaFoldDB" id="A0A426DHW5"/>
<dbReference type="SUPFAM" id="SSF46785">
    <property type="entry name" value="Winged helix' DNA-binding domain"/>
    <property type="match status" value="1"/>
</dbReference>
<comment type="subcellular location">
    <subcellularLocation>
        <location evidence="1">Cytoplasm</location>
    </subcellularLocation>
</comment>
<feature type="domain" description="HTH marR-type" evidence="9">
    <location>
        <begin position="8"/>
        <end position="139"/>
    </location>
</feature>
<dbReference type="PROSITE" id="PS50995">
    <property type="entry name" value="HTH_MARR_2"/>
    <property type="match status" value="1"/>
</dbReference>
<evidence type="ECO:0000256" key="3">
    <source>
        <dbReference type="ARBA" id="ARBA00023125"/>
    </source>
</evidence>
<dbReference type="GO" id="GO:0005737">
    <property type="term" value="C:cytoplasm"/>
    <property type="evidence" value="ECO:0007669"/>
    <property type="project" value="UniProtKB-SubCell"/>
</dbReference>
<dbReference type="EMBL" id="RHJS01000002">
    <property type="protein sequence ID" value="RRK32457.1"/>
    <property type="molecule type" value="Genomic_DNA"/>
</dbReference>
<dbReference type="PANTHER" id="PTHR42756:SF1">
    <property type="entry name" value="TRANSCRIPTIONAL REPRESSOR OF EMRAB OPERON"/>
    <property type="match status" value="1"/>
</dbReference>
<keyword evidence="4" id="KW-0804">Transcription</keyword>
<evidence type="ECO:0000313" key="10">
    <source>
        <dbReference type="EMBL" id="RRK32457.1"/>
    </source>
</evidence>
<evidence type="ECO:0000256" key="6">
    <source>
        <dbReference type="ARBA" id="ARBA00047188"/>
    </source>
</evidence>
<dbReference type="InterPro" id="IPR000835">
    <property type="entry name" value="HTH_MarR-typ"/>
</dbReference>
<organism evidence="10 11">
    <name type="scientific">Schaedlerella arabinosiphila</name>
    <dbReference type="NCBI Taxonomy" id="2044587"/>
    <lineage>
        <taxon>Bacteria</taxon>
        <taxon>Bacillati</taxon>
        <taxon>Bacillota</taxon>
        <taxon>Clostridia</taxon>
        <taxon>Lachnospirales</taxon>
        <taxon>Lachnospiraceae</taxon>
        <taxon>Schaedlerella</taxon>
    </lineage>
</organism>
<evidence type="ECO:0000256" key="4">
    <source>
        <dbReference type="ARBA" id="ARBA00023163"/>
    </source>
</evidence>
<evidence type="ECO:0000256" key="1">
    <source>
        <dbReference type="ARBA" id="ARBA00004496"/>
    </source>
</evidence>
<dbReference type="SMART" id="SM00347">
    <property type="entry name" value="HTH_MARR"/>
    <property type="match status" value="1"/>
</dbReference>
<proteinExistence type="inferred from homology"/>
<dbReference type="Pfam" id="PF22381">
    <property type="entry name" value="Staph_reg_Sar_Rot"/>
    <property type="match status" value="1"/>
</dbReference>
<keyword evidence="2" id="KW-0805">Transcription regulation</keyword>
<comment type="similarity">
    <text evidence="5">Belongs to the SarZ family.</text>
</comment>
<dbReference type="PANTHER" id="PTHR42756">
    <property type="entry name" value="TRANSCRIPTIONAL REGULATOR, MARR"/>
    <property type="match status" value="1"/>
</dbReference>
<dbReference type="PRINTS" id="PR00598">
    <property type="entry name" value="HTHMARR"/>
</dbReference>
<evidence type="ECO:0000256" key="8">
    <source>
        <dbReference type="SAM" id="MobiDB-lite"/>
    </source>
</evidence>
<keyword evidence="3" id="KW-0238">DNA-binding</keyword>